<comment type="similarity">
    <text evidence="2">Belongs to the C-terminally encoded plant signaling peptide (CEP) family.</text>
</comment>
<feature type="chain" id="PRO_5014071563" evidence="9">
    <location>
        <begin position="29"/>
        <end position="146"/>
    </location>
</feature>
<keyword evidence="13" id="KW-1185">Reference proteome</keyword>
<dbReference type="EMBL" id="PGOL01002143">
    <property type="protein sequence ID" value="PKI50126.1"/>
    <property type="molecule type" value="Genomic_DNA"/>
</dbReference>
<dbReference type="GO" id="GO:0006995">
    <property type="term" value="P:cellular response to nitrogen starvation"/>
    <property type="evidence" value="ECO:0007669"/>
    <property type="project" value="UniProtKB-ARBA"/>
</dbReference>
<dbReference type="GO" id="GO:0005179">
    <property type="term" value="F:hormone activity"/>
    <property type="evidence" value="ECO:0007669"/>
    <property type="project" value="UniProtKB-KW"/>
</dbReference>
<dbReference type="GO" id="GO:0048046">
    <property type="term" value="C:apoplast"/>
    <property type="evidence" value="ECO:0007669"/>
    <property type="project" value="UniProtKB-SubCell"/>
</dbReference>
<dbReference type="InterPro" id="IPR033250">
    <property type="entry name" value="CEP"/>
</dbReference>
<dbReference type="GO" id="GO:2000280">
    <property type="term" value="P:regulation of root development"/>
    <property type="evidence" value="ECO:0007669"/>
    <property type="project" value="TreeGrafter"/>
</dbReference>
<reference evidence="12" key="1">
    <citation type="journal article" date="2017" name="Plant J.">
        <title>The pomegranate (Punica granatum L.) genome and the genomics of punicalagin biosynthesis.</title>
        <authorList>
            <person name="Qin G."/>
            <person name="Xu C."/>
            <person name="Ming R."/>
            <person name="Tang H."/>
            <person name="Guyot R."/>
            <person name="Kramer E.M."/>
            <person name="Hu Y."/>
            <person name="Yi X."/>
            <person name="Qi Y."/>
            <person name="Xu X."/>
            <person name="Gao Z."/>
            <person name="Pan H."/>
            <person name="Jian J."/>
            <person name="Tian Y."/>
            <person name="Yue Z."/>
            <person name="Xu Y."/>
        </authorList>
    </citation>
    <scope>NUCLEOTIDE SEQUENCE [LARGE SCALE GENOMIC DNA]</scope>
    <source>
        <strain evidence="12">cv. Dabenzi</strain>
    </source>
</reference>
<dbReference type="AlphaFoldDB" id="A0A218W1Q2"/>
<dbReference type="Proteomes" id="UP000197138">
    <property type="component" value="Unassembled WGS sequence"/>
</dbReference>
<proteinExistence type="inferred from homology"/>
<feature type="region of interest" description="Disordered" evidence="8">
    <location>
        <begin position="106"/>
        <end position="146"/>
    </location>
</feature>
<reference evidence="11 13" key="3">
    <citation type="submission" date="2017-11" db="EMBL/GenBank/DDBJ databases">
        <title>De-novo sequencing of pomegranate (Punica granatum L.) genome.</title>
        <authorList>
            <person name="Akparov Z."/>
            <person name="Amiraslanov A."/>
            <person name="Hajiyeva S."/>
            <person name="Abbasov M."/>
            <person name="Kaur K."/>
            <person name="Hamwieh A."/>
            <person name="Solovyev V."/>
            <person name="Salamov A."/>
            <person name="Braich B."/>
            <person name="Kosarev P."/>
            <person name="Mahmoud A."/>
            <person name="Hajiyev E."/>
            <person name="Babayeva S."/>
            <person name="Izzatullayeva V."/>
            <person name="Mammadov A."/>
            <person name="Mammadov A."/>
            <person name="Sharifova S."/>
            <person name="Ojaghi J."/>
            <person name="Eynullazada K."/>
            <person name="Bayramov B."/>
            <person name="Abdulazimova A."/>
            <person name="Shahmuradov I."/>
        </authorList>
    </citation>
    <scope>NUCLEOTIDE SEQUENCE [LARGE SCALE GENOMIC DNA]</scope>
    <source>
        <strain evidence="11">AG2017</strain>
        <strain evidence="13">cv. AG2017</strain>
        <tissue evidence="11">Leaf</tissue>
    </source>
</reference>
<organism evidence="10 12">
    <name type="scientific">Punica granatum</name>
    <name type="common">Pomegranate</name>
    <dbReference type="NCBI Taxonomy" id="22663"/>
    <lineage>
        <taxon>Eukaryota</taxon>
        <taxon>Viridiplantae</taxon>
        <taxon>Streptophyta</taxon>
        <taxon>Embryophyta</taxon>
        <taxon>Tracheophyta</taxon>
        <taxon>Spermatophyta</taxon>
        <taxon>Magnoliopsida</taxon>
        <taxon>eudicotyledons</taxon>
        <taxon>Gunneridae</taxon>
        <taxon>Pentapetalae</taxon>
        <taxon>rosids</taxon>
        <taxon>malvids</taxon>
        <taxon>Myrtales</taxon>
        <taxon>Lythraceae</taxon>
        <taxon>Punica</taxon>
    </lineage>
</organism>
<sequence length="146" mass="15272">MASLLLLLNCNIALALFVSHALVLFAEGRPIPSLRDFSSISSVDLSIDKAVKKKVAPAVMALANRQIGFGQSDLANMDDFRPTNPGSSPGVGHALEDFMKKAGPRKGLQHINVDDTHPLTGSRTTGPGHSPGVGHAAGNVNSEPKV</sequence>
<gene>
    <name evidence="10" type="ORF">CDL15_Pgr013457</name>
    <name evidence="11" type="ORF">CRG98_029450</name>
</gene>
<dbReference type="GO" id="GO:0048364">
    <property type="term" value="P:root development"/>
    <property type="evidence" value="ECO:0007669"/>
    <property type="project" value="InterPro"/>
</dbReference>
<dbReference type="EMBL" id="MTKT01005554">
    <property type="protein sequence ID" value="OWM66240.1"/>
    <property type="molecule type" value="Genomic_DNA"/>
</dbReference>
<dbReference type="GeneID" id="116201223"/>
<keyword evidence="5" id="KW-0372">Hormone</keyword>
<evidence type="ECO:0000256" key="3">
    <source>
        <dbReference type="ARBA" id="ARBA00022523"/>
    </source>
</evidence>
<evidence type="ECO:0000313" key="11">
    <source>
        <dbReference type="EMBL" id="PKI50126.1"/>
    </source>
</evidence>
<dbReference type="Proteomes" id="UP000233551">
    <property type="component" value="Unassembled WGS sequence"/>
</dbReference>
<comment type="caution">
    <text evidence="10">The sequence shown here is derived from an EMBL/GenBank/DDBJ whole genome shotgun (WGS) entry which is preliminary data.</text>
</comment>
<evidence type="ECO:0000256" key="6">
    <source>
        <dbReference type="ARBA" id="ARBA00022729"/>
    </source>
</evidence>
<protein>
    <submittedName>
        <fullName evidence="10">Uncharacterized protein</fullName>
    </submittedName>
</protein>
<dbReference type="OrthoDB" id="1675975at2759"/>
<keyword evidence="6 9" id="KW-0732">Signal</keyword>
<evidence type="ECO:0000256" key="9">
    <source>
        <dbReference type="SAM" id="SignalP"/>
    </source>
</evidence>
<reference evidence="10" key="2">
    <citation type="submission" date="2017-06" db="EMBL/GenBank/DDBJ databases">
        <title>The pomegranate genome and the genomics of punicalagin biosynthesis.</title>
        <authorList>
            <person name="Xu C."/>
        </authorList>
    </citation>
    <scope>NUCLEOTIDE SEQUENCE [LARGE SCALE GENOMIC DNA]</scope>
    <source>
        <tissue evidence="10">Fresh leaf</tissue>
    </source>
</reference>
<evidence type="ECO:0000256" key="8">
    <source>
        <dbReference type="SAM" id="MobiDB-lite"/>
    </source>
</evidence>
<evidence type="ECO:0000256" key="7">
    <source>
        <dbReference type="ARBA" id="ARBA00023278"/>
    </source>
</evidence>
<dbReference type="GO" id="GO:1902025">
    <property type="term" value="P:nitrate import"/>
    <property type="evidence" value="ECO:0007669"/>
    <property type="project" value="TreeGrafter"/>
</dbReference>
<evidence type="ECO:0000313" key="13">
    <source>
        <dbReference type="Proteomes" id="UP000233551"/>
    </source>
</evidence>
<keyword evidence="7" id="KW-0379">Hydroxylation</keyword>
<comment type="subcellular location">
    <subcellularLocation>
        <location evidence="1">Secreted</location>
        <location evidence="1">Extracellular space</location>
        <location evidence="1">Apoplast</location>
    </subcellularLocation>
</comment>
<evidence type="ECO:0000313" key="10">
    <source>
        <dbReference type="EMBL" id="OWM66240.1"/>
    </source>
</evidence>
<dbReference type="PANTHER" id="PTHR33348:SF44">
    <property type="entry name" value="PRECURSOR OF CEP6"/>
    <property type="match status" value="1"/>
</dbReference>
<dbReference type="GO" id="GO:1901371">
    <property type="term" value="P:regulation of leaf morphogenesis"/>
    <property type="evidence" value="ECO:0007669"/>
    <property type="project" value="TreeGrafter"/>
</dbReference>
<name>A0A218W1Q2_PUNGR</name>
<evidence type="ECO:0000256" key="1">
    <source>
        <dbReference type="ARBA" id="ARBA00004271"/>
    </source>
</evidence>
<evidence type="ECO:0000256" key="4">
    <source>
        <dbReference type="ARBA" id="ARBA00022525"/>
    </source>
</evidence>
<dbReference type="PANTHER" id="PTHR33348">
    <property type="entry name" value="PRECURSOR OF CEP5"/>
    <property type="match status" value="1"/>
</dbReference>
<keyword evidence="3" id="KW-0052">Apoplast</keyword>
<evidence type="ECO:0000256" key="5">
    <source>
        <dbReference type="ARBA" id="ARBA00022702"/>
    </source>
</evidence>
<accession>A0A218W1Q2</accession>
<evidence type="ECO:0000256" key="2">
    <source>
        <dbReference type="ARBA" id="ARBA00008963"/>
    </source>
</evidence>
<feature type="signal peptide" evidence="9">
    <location>
        <begin position="1"/>
        <end position="28"/>
    </location>
</feature>
<keyword evidence="4" id="KW-0964">Secreted</keyword>
<evidence type="ECO:0000313" key="12">
    <source>
        <dbReference type="Proteomes" id="UP000197138"/>
    </source>
</evidence>